<keyword evidence="3" id="KW-1185">Reference proteome</keyword>
<name>A0AAP0WYL9_LIQFO</name>
<dbReference type="InterPro" id="IPR004331">
    <property type="entry name" value="SPX_dom"/>
</dbReference>
<dbReference type="PROSITE" id="PS51382">
    <property type="entry name" value="SPX"/>
    <property type="match status" value="1"/>
</dbReference>
<comment type="caution">
    <text evidence="2">The sequence shown here is derived from an EMBL/GenBank/DDBJ whole genome shotgun (WGS) entry which is preliminary data.</text>
</comment>
<dbReference type="GO" id="GO:0016036">
    <property type="term" value="P:cellular response to phosphate starvation"/>
    <property type="evidence" value="ECO:0007669"/>
    <property type="project" value="InterPro"/>
</dbReference>
<accession>A0AAP0WYL9</accession>
<dbReference type="Pfam" id="PF03105">
    <property type="entry name" value="SPX"/>
    <property type="match status" value="1"/>
</dbReference>
<proteinExistence type="predicted"/>
<reference evidence="2 3" key="1">
    <citation type="journal article" date="2024" name="Plant J.">
        <title>Genome sequences and population genomics reveal climatic adaptation and genomic divergence between two closely related sweetgum species.</title>
        <authorList>
            <person name="Xu W.Q."/>
            <person name="Ren C.Q."/>
            <person name="Zhang X.Y."/>
            <person name="Comes H.P."/>
            <person name="Liu X.H."/>
            <person name="Li Y.G."/>
            <person name="Kettle C.J."/>
            <person name="Jalonen R."/>
            <person name="Gaisberger H."/>
            <person name="Ma Y.Z."/>
            <person name="Qiu Y.X."/>
        </authorList>
    </citation>
    <scope>NUCLEOTIDE SEQUENCE [LARGE SCALE GENOMIC DNA]</scope>
    <source>
        <strain evidence="2">Hangzhou</strain>
    </source>
</reference>
<dbReference type="EMBL" id="JBBPBK010000007">
    <property type="protein sequence ID" value="KAK9281981.1"/>
    <property type="molecule type" value="Genomic_DNA"/>
</dbReference>
<evidence type="ECO:0000313" key="3">
    <source>
        <dbReference type="Proteomes" id="UP001415857"/>
    </source>
</evidence>
<dbReference type="InterPro" id="IPR031142">
    <property type="entry name" value="SPX_prot"/>
</dbReference>
<gene>
    <name evidence="2" type="ORF">L1049_004891</name>
</gene>
<dbReference type="PANTHER" id="PTHR45978">
    <property type="entry name" value="SPX DOMAIN-CONTAINING PROTEIN 3"/>
    <property type="match status" value="1"/>
</dbReference>
<sequence length="196" mass="23329">MKWGKRLRDEVEHNLPEWRGEFLSYKGLKKQLKLIHPRAKECKRCEKRMRFSLRYCLNGRPNDANTRGDIGFIRLLEGELEKVNSFFIEKEETYIIILKEFQNRVANLDNAGERLQVQRDILNFHGEMVLLLHYCVLNITGLMKIVKKHNKRTGTSIRSSFMPRVLQQPFFATDLLYRLMRECEAMLNRLFLLVDP</sequence>
<organism evidence="2 3">
    <name type="scientific">Liquidambar formosana</name>
    <name type="common">Formosan gum</name>
    <dbReference type="NCBI Taxonomy" id="63359"/>
    <lineage>
        <taxon>Eukaryota</taxon>
        <taxon>Viridiplantae</taxon>
        <taxon>Streptophyta</taxon>
        <taxon>Embryophyta</taxon>
        <taxon>Tracheophyta</taxon>
        <taxon>Spermatophyta</taxon>
        <taxon>Magnoliopsida</taxon>
        <taxon>eudicotyledons</taxon>
        <taxon>Gunneridae</taxon>
        <taxon>Pentapetalae</taxon>
        <taxon>Saxifragales</taxon>
        <taxon>Altingiaceae</taxon>
        <taxon>Liquidambar</taxon>
    </lineage>
</organism>
<dbReference type="Proteomes" id="UP001415857">
    <property type="component" value="Unassembled WGS sequence"/>
</dbReference>
<protein>
    <recommendedName>
        <fullName evidence="1">SPX domain-containing protein</fullName>
    </recommendedName>
</protein>
<evidence type="ECO:0000313" key="2">
    <source>
        <dbReference type="EMBL" id="KAK9281981.1"/>
    </source>
</evidence>
<dbReference type="AlphaFoldDB" id="A0AAP0WYL9"/>
<feature type="domain" description="SPX" evidence="1">
    <location>
        <begin position="1"/>
        <end position="163"/>
    </location>
</feature>
<dbReference type="PANTHER" id="PTHR45978:SF1">
    <property type="entry name" value="SPX DOMAIN-CONTAINING PROTEIN"/>
    <property type="match status" value="1"/>
</dbReference>
<evidence type="ECO:0000259" key="1">
    <source>
        <dbReference type="PROSITE" id="PS51382"/>
    </source>
</evidence>
<dbReference type="CDD" id="cd14481">
    <property type="entry name" value="SPX_AtSPX1_like"/>
    <property type="match status" value="1"/>
</dbReference>